<proteinExistence type="predicted"/>
<sequence>IAAEKRLKKLEKFLASYKKAKGKSRKRYFKRIHALIEDLQGVQSAGKGAVLAQRLEKPVIGGVAFRGRQNDEVLANSLTHEVIDDEVALTMFVIQHR</sequence>
<evidence type="ECO:0000313" key="1">
    <source>
        <dbReference type="EMBL" id="SVD80853.1"/>
    </source>
</evidence>
<organism evidence="1">
    <name type="scientific">marine metagenome</name>
    <dbReference type="NCBI Taxonomy" id="408172"/>
    <lineage>
        <taxon>unclassified sequences</taxon>
        <taxon>metagenomes</taxon>
        <taxon>ecological metagenomes</taxon>
    </lineage>
</organism>
<reference evidence="1" key="1">
    <citation type="submission" date="2018-05" db="EMBL/GenBank/DDBJ databases">
        <authorList>
            <person name="Lanie J.A."/>
            <person name="Ng W.-L."/>
            <person name="Kazmierczak K.M."/>
            <person name="Andrzejewski T.M."/>
            <person name="Davidsen T.M."/>
            <person name="Wayne K.J."/>
            <person name="Tettelin H."/>
            <person name="Glass J.I."/>
            <person name="Rusch D."/>
            <person name="Podicherti R."/>
            <person name="Tsui H.-C.T."/>
            <person name="Winkler M.E."/>
        </authorList>
    </citation>
    <scope>NUCLEOTIDE SEQUENCE</scope>
</reference>
<protein>
    <submittedName>
        <fullName evidence="1">Uncharacterized protein</fullName>
    </submittedName>
</protein>
<dbReference type="AlphaFoldDB" id="A0A382YC29"/>
<dbReference type="EMBL" id="UINC01174634">
    <property type="protein sequence ID" value="SVD80853.1"/>
    <property type="molecule type" value="Genomic_DNA"/>
</dbReference>
<feature type="non-terminal residue" evidence="1">
    <location>
        <position position="1"/>
    </location>
</feature>
<name>A0A382YC29_9ZZZZ</name>
<gene>
    <name evidence="1" type="ORF">METZ01_LOCUS433707</name>
</gene>
<accession>A0A382YC29</accession>